<sequence>MRAWSCRGRCGTAAVHAPPHPARRSPPGSFQVHPELRSGSAVSVREPYRKPAPRQTRGSSDCRKTWVTERARNRARPPPSCCLSPREPPPCPFGNVAEGPWRVLRGDGVVPQEGETLDPAGGSIILCEIPSSLRGSLVRSGGFQVGLSSFSSPARQAGRKPVWEILPGLDHSACLTEGGMPWRGHTWVQNPGGHPGPPAVQFLSLIFFYPAA</sequence>
<comment type="caution">
    <text evidence="2">The sequence shown here is derived from an EMBL/GenBank/DDBJ whole genome shotgun (WGS) entry which is preliminary data.</text>
</comment>
<dbReference type="Proteomes" id="UP000585614">
    <property type="component" value="Unassembled WGS sequence"/>
</dbReference>
<protein>
    <submittedName>
        <fullName evidence="2">Uncharacterized protein</fullName>
    </submittedName>
</protein>
<name>A0A7J7RIY7_RHIFE</name>
<accession>A0A7J7RIY7</accession>
<feature type="region of interest" description="Disordered" evidence="1">
    <location>
        <begin position="1"/>
        <end position="84"/>
    </location>
</feature>
<dbReference type="EMBL" id="JACAGC010000026">
    <property type="protein sequence ID" value="KAF6276102.1"/>
    <property type="molecule type" value="Genomic_DNA"/>
</dbReference>
<evidence type="ECO:0000313" key="2">
    <source>
        <dbReference type="EMBL" id="KAF6276102.1"/>
    </source>
</evidence>
<gene>
    <name evidence="2" type="ORF">mRhiFer1_009454</name>
</gene>
<dbReference type="AlphaFoldDB" id="A0A7J7RIY7"/>
<proteinExistence type="predicted"/>
<evidence type="ECO:0000256" key="1">
    <source>
        <dbReference type="SAM" id="MobiDB-lite"/>
    </source>
</evidence>
<reference evidence="2 3" key="1">
    <citation type="journal article" date="2020" name="Nature">
        <title>Six reference-quality genomes reveal evolution of bat adaptations.</title>
        <authorList>
            <person name="Jebb D."/>
            <person name="Huang Z."/>
            <person name="Pippel M."/>
            <person name="Hughes G.M."/>
            <person name="Lavrichenko K."/>
            <person name="Devanna P."/>
            <person name="Winkler S."/>
            <person name="Jermiin L.S."/>
            <person name="Skirmuntt E.C."/>
            <person name="Katzourakis A."/>
            <person name="Burkitt-Gray L."/>
            <person name="Ray D.A."/>
            <person name="Sullivan K.A.M."/>
            <person name="Roscito J.G."/>
            <person name="Kirilenko B.M."/>
            <person name="Davalos L.M."/>
            <person name="Corthals A.P."/>
            <person name="Power M.L."/>
            <person name="Jones G."/>
            <person name="Ransome R.D."/>
            <person name="Dechmann D.K.N."/>
            <person name="Locatelli A.G."/>
            <person name="Puechmaille S.J."/>
            <person name="Fedrigo O."/>
            <person name="Jarvis E.D."/>
            <person name="Hiller M."/>
            <person name="Vernes S.C."/>
            <person name="Myers E.W."/>
            <person name="Teeling E.C."/>
        </authorList>
    </citation>
    <scope>NUCLEOTIDE SEQUENCE [LARGE SCALE GENOMIC DNA]</scope>
    <source>
        <strain evidence="2">MRhiFer1</strain>
        <tissue evidence="2">Lung</tissue>
    </source>
</reference>
<organism evidence="2 3">
    <name type="scientific">Rhinolophus ferrumequinum</name>
    <name type="common">Greater horseshoe bat</name>
    <dbReference type="NCBI Taxonomy" id="59479"/>
    <lineage>
        <taxon>Eukaryota</taxon>
        <taxon>Metazoa</taxon>
        <taxon>Chordata</taxon>
        <taxon>Craniata</taxon>
        <taxon>Vertebrata</taxon>
        <taxon>Euteleostomi</taxon>
        <taxon>Mammalia</taxon>
        <taxon>Eutheria</taxon>
        <taxon>Laurasiatheria</taxon>
        <taxon>Chiroptera</taxon>
        <taxon>Yinpterochiroptera</taxon>
        <taxon>Rhinolophoidea</taxon>
        <taxon>Rhinolophidae</taxon>
        <taxon>Rhinolophinae</taxon>
        <taxon>Rhinolophus</taxon>
    </lineage>
</organism>
<evidence type="ECO:0000313" key="3">
    <source>
        <dbReference type="Proteomes" id="UP000585614"/>
    </source>
</evidence>
<feature type="compositionally biased region" description="Basic and acidic residues" evidence="1">
    <location>
        <begin position="60"/>
        <end position="72"/>
    </location>
</feature>